<gene>
    <name evidence="1" type="ORF">GCM10010984_06580</name>
    <name evidence="2" type="ORF">SAMN05443634_108175</name>
</gene>
<reference evidence="4" key="4">
    <citation type="journal article" date="2019" name="Int. J. Syst. Evol. Microbiol.">
        <title>The Global Catalogue of Microorganisms (GCM) 10K type strain sequencing project: providing services to taxonomists for standard genome sequencing and annotation.</title>
        <authorList>
            <consortium name="The Broad Institute Genomics Platform"/>
            <consortium name="The Broad Institute Genome Sequencing Center for Infectious Disease"/>
            <person name="Wu L."/>
            <person name="Ma J."/>
        </authorList>
    </citation>
    <scope>NUCLEOTIDE SEQUENCE [LARGE SCALE GENOMIC DNA]</scope>
    <source>
        <strain evidence="4">CGMCC 1.12707</strain>
    </source>
</reference>
<dbReference type="Gene3D" id="2.160.20.10">
    <property type="entry name" value="Single-stranded right-handed beta-helix, Pectin lyase-like"/>
    <property type="match status" value="1"/>
</dbReference>
<keyword evidence="4" id="KW-1185">Reference proteome</keyword>
<protein>
    <recommendedName>
        <fullName evidence="5">Pectate lyase superfamily protein</fullName>
    </recommendedName>
</protein>
<reference evidence="1" key="5">
    <citation type="submission" date="2024-05" db="EMBL/GenBank/DDBJ databases">
        <authorList>
            <person name="Sun Q."/>
            <person name="Zhou Y."/>
        </authorList>
    </citation>
    <scope>NUCLEOTIDE SEQUENCE</scope>
    <source>
        <strain evidence="1">CGMCC 1.12707</strain>
    </source>
</reference>
<reference evidence="3" key="3">
    <citation type="submission" date="2016-11" db="EMBL/GenBank/DDBJ databases">
        <authorList>
            <person name="Varghese N."/>
            <person name="Submissions S."/>
        </authorList>
    </citation>
    <scope>NUCLEOTIDE SEQUENCE [LARGE SCALE GENOMIC DNA]</scope>
    <source>
        <strain evidence="3">DSM 27989</strain>
    </source>
</reference>
<proteinExistence type="predicted"/>
<dbReference type="InterPro" id="IPR011050">
    <property type="entry name" value="Pectin_lyase_fold/virulence"/>
</dbReference>
<organism evidence="2 3">
    <name type="scientific">Chishuiella changwenlii</name>
    <dbReference type="NCBI Taxonomy" id="1434701"/>
    <lineage>
        <taxon>Bacteria</taxon>
        <taxon>Pseudomonadati</taxon>
        <taxon>Bacteroidota</taxon>
        <taxon>Flavobacteriia</taxon>
        <taxon>Flavobacteriales</taxon>
        <taxon>Weeksellaceae</taxon>
        <taxon>Chishuiella</taxon>
    </lineage>
</organism>
<dbReference type="Proteomes" id="UP000184120">
    <property type="component" value="Unassembled WGS sequence"/>
</dbReference>
<reference evidence="1" key="1">
    <citation type="journal article" date="2014" name="Int. J. Syst. Evol. Microbiol.">
        <title>Complete genome of a new Firmicutes species belonging to the dominant human colonic microbiota ('Ruminococcus bicirculans') reveals two chromosomes and a selective capacity to utilize plant glucans.</title>
        <authorList>
            <consortium name="NISC Comparative Sequencing Program"/>
            <person name="Wegmann U."/>
            <person name="Louis P."/>
            <person name="Goesmann A."/>
            <person name="Henrissat B."/>
            <person name="Duncan S.H."/>
            <person name="Flint H.J."/>
        </authorList>
    </citation>
    <scope>NUCLEOTIDE SEQUENCE</scope>
    <source>
        <strain evidence="1">CGMCC 1.12707</strain>
    </source>
</reference>
<dbReference type="AlphaFoldDB" id="A0A1M7A569"/>
<dbReference type="InterPro" id="IPR012334">
    <property type="entry name" value="Pectin_lyas_fold"/>
</dbReference>
<dbReference type="EMBL" id="FRBH01000008">
    <property type="protein sequence ID" value="SHL37848.1"/>
    <property type="molecule type" value="Genomic_DNA"/>
</dbReference>
<dbReference type="OrthoDB" id="606446at2"/>
<dbReference type="STRING" id="1434701.SAMN05443634_108175"/>
<evidence type="ECO:0000313" key="1">
    <source>
        <dbReference type="EMBL" id="GGE91570.1"/>
    </source>
</evidence>
<dbReference type="RefSeq" id="WP_072932785.1">
    <property type="nucleotide sequence ID" value="NZ_BMFL01000004.1"/>
</dbReference>
<dbReference type="Proteomes" id="UP000650994">
    <property type="component" value="Unassembled WGS sequence"/>
</dbReference>
<evidence type="ECO:0008006" key="5">
    <source>
        <dbReference type="Google" id="ProtNLM"/>
    </source>
</evidence>
<evidence type="ECO:0000313" key="2">
    <source>
        <dbReference type="EMBL" id="SHL37848.1"/>
    </source>
</evidence>
<evidence type="ECO:0000313" key="3">
    <source>
        <dbReference type="Proteomes" id="UP000184120"/>
    </source>
</evidence>
<dbReference type="SUPFAM" id="SSF51126">
    <property type="entry name" value="Pectin lyase-like"/>
    <property type="match status" value="1"/>
</dbReference>
<evidence type="ECO:0000313" key="4">
    <source>
        <dbReference type="Proteomes" id="UP000650994"/>
    </source>
</evidence>
<sequence>MKKLILTFIFFISINGFGQKFSKEYLNHYYTEVEQSNSSDIDGKIVVKFENKIYILNDFLLGNQINAKFFGVKADGVSDDTTNLQDAINFCTKKGLTLFLPTGKIITSRDLNINLDKNASTKFRLIGNGISNTIILNIGEKTEIVLNVNGNYYDMFSMKDFSIERIDGEKPSGGIGIKLNKLVYSNFENIDIFRFKTALLANDVSSSSFKNVNGRWGENGVILTMEPNGMSNPNLIEFRSCIFNSNLEWGIKIDNAHNVNFYNSLFEDNGKGGIYTTYNNSNGAVSINVNNSYFEANKGYDIYLKSYGQGSHNFYGNTFNRVSKDKFTDHNIFVEIDSSVPDFFDNTVTTIGNGFFSAGTYNPSEKRKAIKIVENNKKVKIIDNNSYRTDKEKL</sequence>
<dbReference type="EMBL" id="BMFL01000004">
    <property type="protein sequence ID" value="GGE91570.1"/>
    <property type="molecule type" value="Genomic_DNA"/>
</dbReference>
<name>A0A1M7A569_9FLAO</name>
<accession>A0A1M7A569</accession>
<reference evidence="2" key="2">
    <citation type="submission" date="2016-11" db="EMBL/GenBank/DDBJ databases">
        <authorList>
            <person name="Jaros S."/>
            <person name="Januszkiewicz K."/>
            <person name="Wedrychowicz H."/>
        </authorList>
    </citation>
    <scope>NUCLEOTIDE SEQUENCE [LARGE SCALE GENOMIC DNA]</scope>
    <source>
        <strain evidence="2">DSM 27989</strain>
    </source>
</reference>